<dbReference type="InterPro" id="IPR027385">
    <property type="entry name" value="Beta-barrel_OMP"/>
</dbReference>
<dbReference type="Proteomes" id="UP000704611">
    <property type="component" value="Unassembled WGS sequence"/>
</dbReference>
<comment type="caution">
    <text evidence="4">The sequence shown here is derived from an EMBL/GenBank/DDBJ whole genome shotgun (WGS) entry which is preliminary data.</text>
</comment>
<dbReference type="Pfam" id="PF13505">
    <property type="entry name" value="OMP_b-brl"/>
    <property type="match status" value="1"/>
</dbReference>
<keyword evidence="1 2" id="KW-0732">Signal</keyword>
<feature type="domain" description="Outer membrane protein beta-barrel" evidence="3">
    <location>
        <begin position="7"/>
        <end position="228"/>
    </location>
</feature>
<organism evidence="4 5">
    <name type="scientific">Arsukibacterium indicum</name>
    <dbReference type="NCBI Taxonomy" id="2848612"/>
    <lineage>
        <taxon>Bacteria</taxon>
        <taxon>Pseudomonadati</taxon>
        <taxon>Pseudomonadota</taxon>
        <taxon>Gammaproteobacteria</taxon>
        <taxon>Chromatiales</taxon>
        <taxon>Chromatiaceae</taxon>
        <taxon>Arsukibacterium</taxon>
    </lineage>
</organism>
<reference evidence="4 5" key="1">
    <citation type="submission" date="2021-06" db="EMBL/GenBank/DDBJ databases">
        <title>Rheinheimera indica sp. nov., isolated from deep-sea sediment.</title>
        <authorList>
            <person name="Wang Z."/>
            <person name="Zhang X.-Y."/>
        </authorList>
    </citation>
    <scope>NUCLEOTIDE SEQUENCE [LARGE SCALE GENOMIC DNA]</scope>
    <source>
        <strain evidence="4 5">SM2107</strain>
    </source>
</reference>
<evidence type="ECO:0000259" key="3">
    <source>
        <dbReference type="Pfam" id="PF13505"/>
    </source>
</evidence>
<gene>
    <name evidence="4" type="ORF">KQY15_09515</name>
</gene>
<feature type="chain" id="PRO_5046544496" evidence="2">
    <location>
        <begin position="21"/>
        <end position="228"/>
    </location>
</feature>
<sequence>MLFKKVALVTALFTCAAVQADTAPSYRYVQGSVERISQSGEDNFSDTGWGFNAAWQFNNNWFIATEWQRYSDSESFTASNGNERATGSTKLTLDRYYVGGGYIKPISEKTNISFAGYFGGYRLAAKSDFQIYVNEQLSFAESFSGSSTENSVKTEVVLRSNINEKLELSAQVHYEYLNADLENKSQYGFGVGAQYRFTPAFALTSELSYGKLLDENTSHFSLGARYYF</sequence>
<keyword evidence="5" id="KW-1185">Reference proteome</keyword>
<evidence type="ECO:0000313" key="4">
    <source>
        <dbReference type="EMBL" id="MBV2129332.1"/>
    </source>
</evidence>
<evidence type="ECO:0000313" key="5">
    <source>
        <dbReference type="Proteomes" id="UP000704611"/>
    </source>
</evidence>
<feature type="signal peptide" evidence="2">
    <location>
        <begin position="1"/>
        <end position="20"/>
    </location>
</feature>
<evidence type="ECO:0000256" key="2">
    <source>
        <dbReference type="SAM" id="SignalP"/>
    </source>
</evidence>
<accession>A0ABS6MM21</accession>
<dbReference type="EMBL" id="JAHRID010000003">
    <property type="protein sequence ID" value="MBV2129332.1"/>
    <property type="molecule type" value="Genomic_DNA"/>
</dbReference>
<protein>
    <submittedName>
        <fullName evidence="4">Porin family protein</fullName>
    </submittedName>
</protein>
<evidence type="ECO:0000256" key="1">
    <source>
        <dbReference type="ARBA" id="ARBA00022729"/>
    </source>
</evidence>
<name>A0ABS6MM21_9GAMM</name>
<proteinExistence type="predicted"/>
<dbReference type="RefSeq" id="WP_217668946.1">
    <property type="nucleotide sequence ID" value="NZ_JAHRID010000003.1"/>
</dbReference>